<feature type="region of interest" description="Disordered" evidence="1">
    <location>
        <begin position="88"/>
        <end position="135"/>
    </location>
</feature>
<evidence type="ECO:0000313" key="4">
    <source>
        <dbReference type="EMBL" id="GAM40618.1"/>
    </source>
</evidence>
<sequence length="193" mass="21067">MATEQSSSPSTEADVYNFVHTYDFSSDPEFRKGLGTILGHGRPASDAEIASGDDVVLQAKCFYISRKRDLSSSLDFRNYKNWLSEHGLNATTNTPAESSKTEDSNTAVATSSTQSTSEAPQEEKKESKNAEPAYPSSFAHIVELITNNQPIPGIEEIPDTVLAGHDEPSKATKRRKPWEKDVGAEVVSSENQV</sequence>
<proteinExistence type="predicted"/>
<feature type="compositionally biased region" description="Low complexity" evidence="1">
    <location>
        <begin position="106"/>
        <end position="119"/>
    </location>
</feature>
<keyword evidence="5" id="KW-1185">Reference proteome</keyword>
<reference evidence="5" key="1">
    <citation type="journal article" date="2015" name="Genome Announc.">
        <title>Draft genome sequence of Talaromyces cellulolyticus strain Y-94, a source of lignocellulosic biomass-degrading enzymes.</title>
        <authorList>
            <person name="Fujii T."/>
            <person name="Koike H."/>
            <person name="Sawayama S."/>
            <person name="Yano S."/>
            <person name="Inoue H."/>
        </authorList>
    </citation>
    <scope>NUCLEOTIDE SEQUENCE [LARGE SCALE GENOMIC DNA]</scope>
    <source>
        <strain evidence="5">Y-94</strain>
    </source>
</reference>
<dbReference type="InterPro" id="IPR058841">
    <property type="entry name" value="HTH_76"/>
</dbReference>
<dbReference type="AlphaFoldDB" id="A0A6N4SLM0"/>
<name>A0A6N4SLM0_TALPI</name>
<protein>
    <submittedName>
        <fullName evidence="4">Uncharacterized protein</fullName>
    </submittedName>
</protein>
<dbReference type="PANTHER" id="PTHR36855">
    <property type="entry name" value="CHROMOSOME 10, WHOLE GENOME SHOTGUN SEQUENCE"/>
    <property type="match status" value="1"/>
</dbReference>
<evidence type="ECO:0000313" key="5">
    <source>
        <dbReference type="Proteomes" id="UP000053095"/>
    </source>
</evidence>
<accession>A0A6N4SLM0</accession>
<dbReference type="Pfam" id="PF17733">
    <property type="entry name" value="KPWE_dom"/>
    <property type="match status" value="1"/>
</dbReference>
<evidence type="ECO:0000259" key="3">
    <source>
        <dbReference type="Pfam" id="PF25871"/>
    </source>
</evidence>
<feature type="compositionally biased region" description="Polar residues" evidence="1">
    <location>
        <begin position="89"/>
        <end position="98"/>
    </location>
</feature>
<feature type="domain" description="Peroxisomal membrane protein PEX14-like KPWE" evidence="2">
    <location>
        <begin position="134"/>
        <end position="180"/>
    </location>
</feature>
<feature type="region of interest" description="Disordered" evidence="1">
    <location>
        <begin position="151"/>
        <end position="193"/>
    </location>
</feature>
<dbReference type="Pfam" id="PF25871">
    <property type="entry name" value="HTH_76"/>
    <property type="match status" value="1"/>
</dbReference>
<dbReference type="PANTHER" id="PTHR36855:SF1">
    <property type="entry name" value="PEROXISOME MEMBRANE ANCHOR PROTEIN PEX14P N-TERMINAL DOMAIN-CONTAINING PROTEIN"/>
    <property type="match status" value="1"/>
</dbReference>
<evidence type="ECO:0000256" key="1">
    <source>
        <dbReference type="SAM" id="MobiDB-lite"/>
    </source>
</evidence>
<dbReference type="EMBL" id="DF933835">
    <property type="protein sequence ID" value="GAM40618.1"/>
    <property type="molecule type" value="Genomic_DNA"/>
</dbReference>
<dbReference type="Proteomes" id="UP000053095">
    <property type="component" value="Unassembled WGS sequence"/>
</dbReference>
<feature type="domain" description="PEX14-like helix-turn-helix" evidence="3">
    <location>
        <begin position="14"/>
        <end position="86"/>
    </location>
</feature>
<comment type="caution">
    <text evidence="4">The sequence shown here is derived from an EMBL/GenBank/DDBJ whole genome shotgun (WGS) entry which is preliminary data.</text>
</comment>
<gene>
    <name evidence="4" type="ORF">TCE0_039f13100</name>
</gene>
<dbReference type="InterPro" id="IPR040554">
    <property type="entry name" value="KPWE_PEX14_dom"/>
</dbReference>
<organism evidence="4 5">
    <name type="scientific">Talaromyces pinophilus</name>
    <name type="common">Penicillium pinophilum</name>
    <dbReference type="NCBI Taxonomy" id="128442"/>
    <lineage>
        <taxon>Eukaryota</taxon>
        <taxon>Fungi</taxon>
        <taxon>Dikarya</taxon>
        <taxon>Ascomycota</taxon>
        <taxon>Pezizomycotina</taxon>
        <taxon>Eurotiomycetes</taxon>
        <taxon>Eurotiomycetidae</taxon>
        <taxon>Eurotiales</taxon>
        <taxon>Trichocomaceae</taxon>
        <taxon>Talaromyces</taxon>
        <taxon>Talaromyces sect. Talaromyces</taxon>
    </lineage>
</organism>
<evidence type="ECO:0000259" key="2">
    <source>
        <dbReference type="Pfam" id="PF17733"/>
    </source>
</evidence>